<comment type="caution">
    <text evidence="1">The sequence shown here is derived from an EMBL/GenBank/DDBJ whole genome shotgun (WGS) entry which is preliminary data.</text>
</comment>
<dbReference type="AlphaFoldDB" id="A0A918FRC5"/>
<evidence type="ECO:0000313" key="1">
    <source>
        <dbReference type="EMBL" id="GGR70442.1"/>
    </source>
</evidence>
<accession>A0A918FRC5</accession>
<proteinExistence type="predicted"/>
<reference evidence="1" key="1">
    <citation type="journal article" date="2014" name="Int. J. Syst. Evol. Microbiol.">
        <title>Complete genome sequence of Corynebacterium casei LMG S-19264T (=DSM 44701T), isolated from a smear-ripened cheese.</title>
        <authorList>
            <consortium name="US DOE Joint Genome Institute (JGI-PGF)"/>
            <person name="Walter F."/>
            <person name="Albersmeier A."/>
            <person name="Kalinowski J."/>
            <person name="Ruckert C."/>
        </authorList>
    </citation>
    <scope>NUCLEOTIDE SEQUENCE</scope>
    <source>
        <strain evidence="1">JCM 4386</strain>
    </source>
</reference>
<dbReference type="EMBL" id="BMTL01000002">
    <property type="protein sequence ID" value="GGR70442.1"/>
    <property type="molecule type" value="Genomic_DNA"/>
</dbReference>
<evidence type="ECO:0000313" key="2">
    <source>
        <dbReference type="Proteomes" id="UP000606194"/>
    </source>
</evidence>
<name>A0A918FRC5_9ACTN</name>
<dbReference type="Proteomes" id="UP000606194">
    <property type="component" value="Unassembled WGS sequence"/>
</dbReference>
<gene>
    <name evidence="1" type="ORF">GCM10010269_06700</name>
</gene>
<protein>
    <submittedName>
        <fullName evidence="1">Uncharacterized protein</fullName>
    </submittedName>
</protein>
<keyword evidence="2" id="KW-1185">Reference proteome</keyword>
<sequence length="71" mass="7476">MRCLSLSEVPLTRLAYGRCTGSVLGHGGRDDGTGLVVDVRPDERTGERDAVKFAGIRDACAPVGRGYGRVG</sequence>
<organism evidence="1 2">
    <name type="scientific">Streptomyces humidus</name>
    <dbReference type="NCBI Taxonomy" id="52259"/>
    <lineage>
        <taxon>Bacteria</taxon>
        <taxon>Bacillati</taxon>
        <taxon>Actinomycetota</taxon>
        <taxon>Actinomycetes</taxon>
        <taxon>Kitasatosporales</taxon>
        <taxon>Streptomycetaceae</taxon>
        <taxon>Streptomyces</taxon>
    </lineage>
</organism>
<reference evidence="1" key="2">
    <citation type="submission" date="2020-09" db="EMBL/GenBank/DDBJ databases">
        <authorList>
            <person name="Sun Q."/>
            <person name="Ohkuma M."/>
        </authorList>
    </citation>
    <scope>NUCLEOTIDE SEQUENCE</scope>
    <source>
        <strain evidence="1">JCM 4386</strain>
    </source>
</reference>